<accession>A0A8X6KR06</accession>
<dbReference type="AlphaFoldDB" id="A0A8X6KR06"/>
<comment type="caution">
    <text evidence="1">The sequence shown here is derived from an EMBL/GenBank/DDBJ whole genome shotgun (WGS) entry which is preliminary data.</text>
</comment>
<dbReference type="Proteomes" id="UP000887013">
    <property type="component" value="Unassembled WGS sequence"/>
</dbReference>
<gene>
    <name evidence="1" type="ORF">NPIL_235681</name>
</gene>
<sequence length="101" mass="11358">MLRSVSGHVPEIPVGLLTLRVILPSEKLSRVARLFEEEEACLSSFPFKHTPVSIASGNAELFRNYHISVNASEVVKESSPDMSNSIPYRWEVSKYTPTCRH</sequence>
<protein>
    <submittedName>
        <fullName evidence="1">Uncharacterized protein</fullName>
    </submittedName>
</protein>
<evidence type="ECO:0000313" key="2">
    <source>
        <dbReference type="Proteomes" id="UP000887013"/>
    </source>
</evidence>
<name>A0A8X6KR06_NEPPI</name>
<reference evidence="1" key="1">
    <citation type="submission" date="2020-08" db="EMBL/GenBank/DDBJ databases">
        <title>Multicomponent nature underlies the extraordinary mechanical properties of spider dragline silk.</title>
        <authorList>
            <person name="Kono N."/>
            <person name="Nakamura H."/>
            <person name="Mori M."/>
            <person name="Yoshida Y."/>
            <person name="Ohtoshi R."/>
            <person name="Malay A.D."/>
            <person name="Moran D.A.P."/>
            <person name="Tomita M."/>
            <person name="Numata K."/>
            <person name="Arakawa K."/>
        </authorList>
    </citation>
    <scope>NUCLEOTIDE SEQUENCE</scope>
</reference>
<proteinExistence type="predicted"/>
<keyword evidence="2" id="KW-1185">Reference proteome</keyword>
<evidence type="ECO:0000313" key="1">
    <source>
        <dbReference type="EMBL" id="GFS67574.1"/>
    </source>
</evidence>
<organism evidence="1 2">
    <name type="scientific">Nephila pilipes</name>
    <name type="common">Giant wood spider</name>
    <name type="synonym">Nephila maculata</name>
    <dbReference type="NCBI Taxonomy" id="299642"/>
    <lineage>
        <taxon>Eukaryota</taxon>
        <taxon>Metazoa</taxon>
        <taxon>Ecdysozoa</taxon>
        <taxon>Arthropoda</taxon>
        <taxon>Chelicerata</taxon>
        <taxon>Arachnida</taxon>
        <taxon>Araneae</taxon>
        <taxon>Araneomorphae</taxon>
        <taxon>Entelegynae</taxon>
        <taxon>Araneoidea</taxon>
        <taxon>Nephilidae</taxon>
        <taxon>Nephila</taxon>
    </lineage>
</organism>
<dbReference type="EMBL" id="BMAW01048740">
    <property type="protein sequence ID" value="GFS67574.1"/>
    <property type="molecule type" value="Genomic_DNA"/>
</dbReference>
<dbReference type="OrthoDB" id="10535676at2759"/>